<dbReference type="Proteomes" id="UP000054270">
    <property type="component" value="Unassembled WGS sequence"/>
</dbReference>
<feature type="compositionally biased region" description="Polar residues" evidence="1">
    <location>
        <begin position="889"/>
        <end position="899"/>
    </location>
</feature>
<name>A0A0D2L7X2_HYPSF</name>
<sequence>MPPRPAIKARHARPVSAIYLGKASSPNLQDLTNSPHFSSAYPSLIDGTPPALPDLPEPPSPTSSVGSVKTGLPSPPATNSTGSGSTGDPATIRERPVSLHSDSSASTTSSNQNTIAARSNNGRNSRSSSRLGNVSQEDLGVEGDFDDDYDRANDNDNDSNPDGDDTARLDIRMMNNRNEKPRSSSDNILALQRVRTLAQRNRLALDKLSRLGSPSPSRNHTRSPAPSVASASSSRLSHPPRQTRSSTETPPPALHELGRSGSETERESTTQYTSTHSHSSHSSSSHSRTYSLASPRKQAVSISSSIRSSTPPPTGSSHHQSPYSRYRHLSAPGSPNKARLAASSAASSVSNSNSNSNSSSSPSNRRRNRTSMAGVSQLQLTDFEEEEDDEEDNLKTATGTRTRSRQKTLSERDLITQSALVAVASSRRSPVGARRRSALPLEFRSDLIEQSPSPRPGSAGRKNVEPITPFRPTQNNVGRSSTLRETRRSGGPSPRWSSEDFRTPATLRDRHYGGVHSTEDLNIPSERKQSLRGGSVESALGGWSPGGRSLLGEGLRAAGLSRKKDDERVNNERPPFSARTESFRDRPEGVDRSPRDTLDHGRRRLFNDVERDRQPQRASTSMAHYQYLDRDEQGNGTRDGALRNHKSAYPLATRDREGKDSSISRRDRDSLPPERAASAMSRYSVGNVAHTSSPAPATPAHLLERTSAASPFSTRRYTTPANSNSMSQSNTEHTRLLIESLATFETQLAKLPPQLGASISSSSGVDAAHSDLSRSAHSAVYAAERLASMLKLSSARALDAQVEAEVDSATRDRAQDVIDVWGRVAADYREGTRTADELVRGLTSVLLGFGRIMRDLGATASEMGSPSVYGRNATLSSEDESDVRLGVSNGRQSVASRNSWEPAPRDRERDREEALRRLDGATRSESVLARASPATFQRLRDREQLETPPPASQSSLRKSAPRSIDQGAISGTLRRLFTPREQREHNLDAKVARDNSAMATLDSQETVQAHRSSPTPAVKPRPSPGPERPRTLTPIVIPKPLPSLPSESVARRQSMSNSNSTSEKLSSSTRDGERRKQTIRTERSPFPIITSPSNPTTALTPHTVSTSGAEVTPLLARTNSERSTRSQVTFSRPSTVSVSVALNGIQQQHMDGERNRTSSTSSSIVEPSSSVLPDSIMRTVLGSETERDIRRKTLVGRAPRASLDTSQTRERDERDMMTASGTRLSTATVHAADRSAASTILHQSAGPFKRDRRRTVTDIWPSE</sequence>
<feature type="compositionally biased region" description="Low complexity" evidence="1">
    <location>
        <begin position="301"/>
        <end position="322"/>
    </location>
</feature>
<feature type="compositionally biased region" description="Low complexity" evidence="1">
    <location>
        <begin position="269"/>
        <end position="291"/>
    </location>
</feature>
<organism evidence="2 3">
    <name type="scientific">Hypholoma sublateritium (strain FD-334 SS-4)</name>
    <dbReference type="NCBI Taxonomy" id="945553"/>
    <lineage>
        <taxon>Eukaryota</taxon>
        <taxon>Fungi</taxon>
        <taxon>Dikarya</taxon>
        <taxon>Basidiomycota</taxon>
        <taxon>Agaricomycotina</taxon>
        <taxon>Agaricomycetes</taxon>
        <taxon>Agaricomycetidae</taxon>
        <taxon>Agaricales</taxon>
        <taxon>Agaricineae</taxon>
        <taxon>Strophariaceae</taxon>
        <taxon>Hypholoma</taxon>
    </lineage>
</organism>
<feature type="compositionally biased region" description="Polar residues" evidence="1">
    <location>
        <begin position="1090"/>
        <end position="1107"/>
    </location>
</feature>
<evidence type="ECO:0000313" key="2">
    <source>
        <dbReference type="EMBL" id="KJA23267.1"/>
    </source>
</evidence>
<feature type="compositionally biased region" description="Low complexity" evidence="1">
    <location>
        <begin position="118"/>
        <end position="135"/>
    </location>
</feature>
<reference evidence="3" key="1">
    <citation type="submission" date="2014-04" db="EMBL/GenBank/DDBJ databases">
        <title>Evolutionary Origins and Diversification of the Mycorrhizal Mutualists.</title>
        <authorList>
            <consortium name="DOE Joint Genome Institute"/>
            <consortium name="Mycorrhizal Genomics Consortium"/>
            <person name="Kohler A."/>
            <person name="Kuo A."/>
            <person name="Nagy L.G."/>
            <person name="Floudas D."/>
            <person name="Copeland A."/>
            <person name="Barry K.W."/>
            <person name="Cichocki N."/>
            <person name="Veneault-Fourrey C."/>
            <person name="LaButti K."/>
            <person name="Lindquist E.A."/>
            <person name="Lipzen A."/>
            <person name="Lundell T."/>
            <person name="Morin E."/>
            <person name="Murat C."/>
            <person name="Riley R."/>
            <person name="Ohm R."/>
            <person name="Sun H."/>
            <person name="Tunlid A."/>
            <person name="Henrissat B."/>
            <person name="Grigoriev I.V."/>
            <person name="Hibbett D.S."/>
            <person name="Martin F."/>
        </authorList>
    </citation>
    <scope>NUCLEOTIDE SEQUENCE [LARGE SCALE GENOMIC DNA]</scope>
    <source>
        <strain evidence="3">FD-334 SS-4</strain>
    </source>
</reference>
<feature type="compositionally biased region" description="Basic and acidic residues" evidence="1">
    <location>
        <begin position="653"/>
        <end position="672"/>
    </location>
</feature>
<feature type="compositionally biased region" description="Low complexity" evidence="1">
    <location>
        <begin position="1054"/>
        <end position="1068"/>
    </location>
</feature>
<feature type="region of interest" description="Disordered" evidence="1">
    <location>
        <begin position="861"/>
        <end position="1107"/>
    </location>
</feature>
<feature type="compositionally biased region" description="Basic and acidic residues" evidence="1">
    <location>
        <begin position="978"/>
        <end position="993"/>
    </location>
</feature>
<feature type="compositionally biased region" description="Low complexity" evidence="1">
    <location>
        <begin position="1158"/>
        <end position="1169"/>
    </location>
</feature>
<protein>
    <submittedName>
        <fullName evidence="2">Uncharacterized protein</fullName>
    </submittedName>
</protein>
<feature type="region of interest" description="Disordered" evidence="1">
    <location>
        <begin position="24"/>
        <end position="191"/>
    </location>
</feature>
<feature type="compositionally biased region" description="Acidic residues" evidence="1">
    <location>
        <begin position="139"/>
        <end position="164"/>
    </location>
</feature>
<feature type="region of interest" description="Disordered" evidence="1">
    <location>
        <begin position="444"/>
        <end position="681"/>
    </location>
</feature>
<feature type="compositionally biased region" description="Polar residues" evidence="1">
    <location>
        <begin position="997"/>
        <end position="1015"/>
    </location>
</feature>
<feature type="compositionally biased region" description="Pro residues" evidence="1">
    <location>
        <begin position="50"/>
        <end position="61"/>
    </location>
</feature>
<dbReference type="EMBL" id="KN817544">
    <property type="protein sequence ID" value="KJA23267.1"/>
    <property type="molecule type" value="Genomic_DNA"/>
</dbReference>
<evidence type="ECO:0000313" key="3">
    <source>
        <dbReference type="Proteomes" id="UP000054270"/>
    </source>
</evidence>
<gene>
    <name evidence="2" type="ORF">HYPSUDRAFT_66465</name>
</gene>
<feature type="compositionally biased region" description="Polar residues" evidence="1">
    <location>
        <begin position="1219"/>
        <end position="1228"/>
    </location>
</feature>
<keyword evidence="3" id="KW-1185">Reference proteome</keyword>
<feature type="region of interest" description="Disordered" evidence="1">
    <location>
        <begin position="205"/>
        <end position="417"/>
    </location>
</feature>
<feature type="compositionally biased region" description="Basic and acidic residues" evidence="1">
    <location>
        <begin position="165"/>
        <end position="183"/>
    </location>
</feature>
<feature type="compositionally biased region" description="Basic and acidic residues" evidence="1">
    <location>
        <begin position="1070"/>
        <end position="1083"/>
    </location>
</feature>
<feature type="compositionally biased region" description="Polar residues" evidence="1">
    <location>
        <begin position="24"/>
        <end position="41"/>
    </location>
</feature>
<feature type="compositionally biased region" description="Acidic residues" evidence="1">
    <location>
        <begin position="382"/>
        <end position="392"/>
    </location>
</feature>
<feature type="compositionally biased region" description="Low complexity" evidence="1">
    <location>
        <begin position="338"/>
        <end position="363"/>
    </location>
</feature>
<feature type="compositionally biased region" description="Basic and acidic residues" evidence="1">
    <location>
        <begin position="581"/>
        <end position="615"/>
    </location>
</feature>
<feature type="compositionally biased region" description="Basic and acidic residues" evidence="1">
    <location>
        <begin position="562"/>
        <end position="571"/>
    </location>
</feature>
<feature type="compositionally biased region" description="Basic and acidic residues" evidence="1">
    <location>
        <begin position="903"/>
        <end position="922"/>
    </location>
</feature>
<dbReference type="AlphaFoldDB" id="A0A0D2L7X2"/>
<dbReference type="STRING" id="945553.A0A0D2L7X2"/>
<feature type="region of interest" description="Disordered" evidence="1">
    <location>
        <begin position="1195"/>
        <end position="1263"/>
    </location>
</feature>
<feature type="compositionally biased region" description="Basic and acidic residues" evidence="1">
    <location>
        <begin position="256"/>
        <end position="268"/>
    </location>
</feature>
<feature type="compositionally biased region" description="Low complexity" evidence="1">
    <location>
        <begin position="98"/>
        <end position="110"/>
    </location>
</feature>
<dbReference type="OMA" id="SHRINEG"/>
<feature type="region of interest" description="Disordered" evidence="1">
    <location>
        <begin position="1147"/>
        <end position="1169"/>
    </location>
</feature>
<feature type="compositionally biased region" description="Polar residues" evidence="1">
    <location>
        <begin position="77"/>
        <end position="88"/>
    </location>
</feature>
<feature type="compositionally biased region" description="Polar residues" evidence="1">
    <location>
        <begin position="471"/>
        <end position="481"/>
    </location>
</feature>
<feature type="region of interest" description="Disordered" evidence="1">
    <location>
        <begin position="707"/>
        <end position="730"/>
    </location>
</feature>
<proteinExistence type="predicted"/>
<feature type="compositionally biased region" description="Low complexity" evidence="1">
    <location>
        <begin position="222"/>
        <end position="240"/>
    </location>
</feature>
<feature type="compositionally biased region" description="Pro residues" evidence="1">
    <location>
        <begin position="1017"/>
        <end position="1026"/>
    </location>
</feature>
<feature type="compositionally biased region" description="Basic and acidic residues" evidence="1">
    <location>
        <begin position="497"/>
        <end position="512"/>
    </location>
</feature>
<accession>A0A0D2L7X2</accession>
<feature type="compositionally biased region" description="Basic and acidic residues" evidence="1">
    <location>
        <begin position="1207"/>
        <end position="1216"/>
    </location>
</feature>
<dbReference type="OrthoDB" id="3358078at2759"/>
<evidence type="ECO:0000256" key="1">
    <source>
        <dbReference type="SAM" id="MobiDB-lite"/>
    </source>
</evidence>